<keyword evidence="1" id="KW-0732">Signal</keyword>
<proteinExistence type="predicted"/>
<reference evidence="2" key="1">
    <citation type="submission" date="2017-05" db="UniProtKB">
        <authorList>
            <consortium name="EnsemblMetazoa"/>
        </authorList>
    </citation>
    <scope>IDENTIFICATION</scope>
</reference>
<evidence type="ECO:0000313" key="2">
    <source>
        <dbReference type="EnsemblMetazoa" id="Aqu2.1.22207_001"/>
    </source>
</evidence>
<sequence length="382" mass="41709">MPSRVLFDMLDLLVIYITFNLLVFPVSSDDSVRSIRVQYNGRNRPACLGGNDTACQSLDYVFRNLQHVQAQAITVSIASPQVITVKSAVTSDSTNTLTLLGDNKDSSTGSNRVTINFNSINFNFSGVDLTFQGLGIVDLKSLIFNGNVMIDDCSMTRVDCLTIVPATTAAKIKVTFDNSLVRDSKFSANGFLYYVPPGGNYPYYTILMYLYNTNFTKNNGKVLTLATKSAFTYYSEVRVENCIFSANIDLDFNFTISTVSGYGINFNVINTVIRDNADFSMIISMTEGGSISGVTFNMIGLSITNNTNTAIVTGDGVLNAKTQLKDSSLLDNNGLVLAMNSSMGEYGPTLGVSNVTFKDNKNWTVHVHPQSVTSISNCFFEP</sequence>
<accession>A0A1X7U2U6</accession>
<feature type="chain" id="PRO_5010865377" description="IPT/TIG domain-containing protein" evidence="1">
    <location>
        <begin position="29"/>
        <end position="382"/>
    </location>
</feature>
<organism evidence="2">
    <name type="scientific">Amphimedon queenslandica</name>
    <name type="common">Sponge</name>
    <dbReference type="NCBI Taxonomy" id="400682"/>
    <lineage>
        <taxon>Eukaryota</taxon>
        <taxon>Metazoa</taxon>
        <taxon>Porifera</taxon>
        <taxon>Demospongiae</taxon>
        <taxon>Heteroscleromorpha</taxon>
        <taxon>Haplosclerida</taxon>
        <taxon>Niphatidae</taxon>
        <taxon>Amphimedon</taxon>
    </lineage>
</organism>
<name>A0A1X7U2U6_AMPQE</name>
<dbReference type="AlphaFoldDB" id="A0A1X7U2U6"/>
<dbReference type="EnsemblMetazoa" id="Aqu2.1.22207_001">
    <property type="protein sequence ID" value="Aqu2.1.22207_001"/>
    <property type="gene ID" value="Aqu2.1.22207"/>
</dbReference>
<dbReference type="InParanoid" id="A0A1X7U2U6"/>
<evidence type="ECO:0008006" key="3">
    <source>
        <dbReference type="Google" id="ProtNLM"/>
    </source>
</evidence>
<feature type="signal peptide" evidence="1">
    <location>
        <begin position="1"/>
        <end position="28"/>
    </location>
</feature>
<protein>
    <recommendedName>
        <fullName evidence="3">IPT/TIG domain-containing protein</fullName>
    </recommendedName>
</protein>
<evidence type="ECO:0000256" key="1">
    <source>
        <dbReference type="SAM" id="SignalP"/>
    </source>
</evidence>